<keyword evidence="4" id="KW-1185">Reference proteome</keyword>
<gene>
    <name evidence="3" type="ORF">ANE_LOCUS10306</name>
</gene>
<evidence type="ECO:0000259" key="2">
    <source>
        <dbReference type="Pfam" id="PF00112"/>
    </source>
</evidence>
<dbReference type="Proteomes" id="UP000489600">
    <property type="component" value="Unassembled WGS sequence"/>
</dbReference>
<dbReference type="InterPro" id="IPR000668">
    <property type="entry name" value="Peptidase_C1A_C"/>
</dbReference>
<accession>A0A565BEX8</accession>
<organism evidence="3 4">
    <name type="scientific">Arabis nemorensis</name>
    <dbReference type="NCBI Taxonomy" id="586526"/>
    <lineage>
        <taxon>Eukaryota</taxon>
        <taxon>Viridiplantae</taxon>
        <taxon>Streptophyta</taxon>
        <taxon>Embryophyta</taxon>
        <taxon>Tracheophyta</taxon>
        <taxon>Spermatophyta</taxon>
        <taxon>Magnoliopsida</taxon>
        <taxon>eudicotyledons</taxon>
        <taxon>Gunneridae</taxon>
        <taxon>Pentapetalae</taxon>
        <taxon>rosids</taxon>
        <taxon>malvids</taxon>
        <taxon>Brassicales</taxon>
        <taxon>Brassicaceae</taxon>
        <taxon>Arabideae</taxon>
        <taxon>Arabis</taxon>
    </lineage>
</organism>
<comment type="caution">
    <text evidence="3">The sequence shown here is derived from an EMBL/GenBank/DDBJ whole genome shotgun (WGS) entry which is preliminary data.</text>
</comment>
<evidence type="ECO:0000313" key="4">
    <source>
        <dbReference type="Proteomes" id="UP000489600"/>
    </source>
</evidence>
<feature type="region of interest" description="Disordered" evidence="1">
    <location>
        <begin position="1"/>
        <end position="21"/>
    </location>
</feature>
<name>A0A565BEX8_9BRAS</name>
<dbReference type="EMBL" id="CABITT030000003">
    <property type="protein sequence ID" value="VVA99861.1"/>
    <property type="molecule type" value="Genomic_DNA"/>
</dbReference>
<evidence type="ECO:0000256" key="1">
    <source>
        <dbReference type="SAM" id="MobiDB-lite"/>
    </source>
</evidence>
<dbReference type="InterPro" id="IPR038765">
    <property type="entry name" value="Papain-like_cys_pep_sf"/>
</dbReference>
<evidence type="ECO:0000313" key="3">
    <source>
        <dbReference type="EMBL" id="VVA99861.1"/>
    </source>
</evidence>
<dbReference type="Gene3D" id="3.90.70.10">
    <property type="entry name" value="Cysteine proteinases"/>
    <property type="match status" value="1"/>
</dbReference>
<dbReference type="GO" id="GO:0006508">
    <property type="term" value="P:proteolysis"/>
    <property type="evidence" value="ECO:0007669"/>
    <property type="project" value="InterPro"/>
</dbReference>
<feature type="domain" description="Peptidase C1A papain C-terminal" evidence="2">
    <location>
        <begin position="103"/>
        <end position="301"/>
    </location>
</feature>
<dbReference type="OrthoDB" id="1067477at2759"/>
<dbReference type="AlphaFoldDB" id="A0A565BEX8"/>
<dbReference type="GO" id="GO:0008234">
    <property type="term" value="F:cysteine-type peptidase activity"/>
    <property type="evidence" value="ECO:0007669"/>
    <property type="project" value="InterPro"/>
</dbReference>
<dbReference type="SUPFAM" id="SSF54001">
    <property type="entry name" value="Cysteine proteinases"/>
    <property type="match status" value="1"/>
</dbReference>
<reference evidence="3" key="1">
    <citation type="submission" date="2019-07" db="EMBL/GenBank/DDBJ databases">
        <authorList>
            <person name="Dittberner H."/>
        </authorList>
    </citation>
    <scope>NUCLEOTIDE SEQUENCE [LARGE SCALE GENOMIC DNA]</scope>
</reference>
<protein>
    <recommendedName>
        <fullName evidence="2">Peptidase C1A papain C-terminal domain-containing protein</fullName>
    </recommendedName>
</protein>
<dbReference type="Pfam" id="PF00112">
    <property type="entry name" value="Peptidase_C1"/>
    <property type="match status" value="1"/>
</dbReference>
<proteinExistence type="predicted"/>
<sequence>MAEKEKPGEATGGPSQSEREGQLTKELIRKLHYLTNQGHQEEVMAVLTNLSSDILQTLIDAKSSSQISILHGCKVYVDGVLEPTSYASLRSKIKMNIPSFLSNVDWKTIMGALRNQTDHVVCWSIVISELIRAIRLICQRETDENILYSPQDMIDFVDPQMRRTTREDHYCYPNSLKNGLNYVRDNGIQREEDRPFIGCSADQPDSYRNPANLTFTKRHKTALSIDQMFGALKEGPIGASLAIFQPEFRKRAKEMYRGAESPSSRLVSSHSVSIAAVGEENGERFAWVRSSEGDKVGHSGY</sequence>